<dbReference type="InterPro" id="IPR020103">
    <property type="entry name" value="PsdUridine_synth_cat_dom_sf"/>
</dbReference>
<dbReference type="SUPFAM" id="SSF55120">
    <property type="entry name" value="Pseudouridine synthase"/>
    <property type="match status" value="1"/>
</dbReference>
<keyword evidence="6" id="KW-0694">RNA-binding</keyword>
<dbReference type="EMBL" id="DXBU01000008">
    <property type="protein sequence ID" value="HIZ21289.1"/>
    <property type="molecule type" value="Genomic_DNA"/>
</dbReference>
<dbReference type="Proteomes" id="UP000824041">
    <property type="component" value="Unassembled WGS sequence"/>
</dbReference>
<dbReference type="PANTHER" id="PTHR21600">
    <property type="entry name" value="MITOCHONDRIAL RNA PSEUDOURIDINE SYNTHASE"/>
    <property type="match status" value="1"/>
</dbReference>
<evidence type="ECO:0000256" key="3">
    <source>
        <dbReference type="ARBA" id="ARBA00023235"/>
    </source>
</evidence>
<protein>
    <recommendedName>
        <fullName evidence="4">RNA pseudouridylate synthase</fullName>
    </recommendedName>
    <alternativeName>
        <fullName evidence="5">RNA-uridine isomerase</fullName>
    </alternativeName>
</protein>
<proteinExistence type="inferred from homology"/>
<dbReference type="PANTHER" id="PTHR21600:SF87">
    <property type="entry name" value="RNA PSEUDOURIDYLATE SYNTHASE DOMAIN-CONTAINING PROTEIN 1"/>
    <property type="match status" value="1"/>
</dbReference>
<dbReference type="GO" id="GO:0003723">
    <property type="term" value="F:RNA binding"/>
    <property type="evidence" value="ECO:0007669"/>
    <property type="project" value="UniProtKB-KW"/>
</dbReference>
<dbReference type="InterPro" id="IPR036986">
    <property type="entry name" value="S4_RNA-bd_sf"/>
</dbReference>
<reference evidence="8" key="2">
    <citation type="submission" date="2021-04" db="EMBL/GenBank/DDBJ databases">
        <authorList>
            <person name="Gilroy R."/>
        </authorList>
    </citation>
    <scope>NUCLEOTIDE SEQUENCE</scope>
    <source>
        <strain evidence="8">14324</strain>
    </source>
</reference>
<name>A0A9D2DQU3_9FIRM</name>
<evidence type="ECO:0000313" key="9">
    <source>
        <dbReference type="Proteomes" id="UP000824041"/>
    </source>
</evidence>
<evidence type="ECO:0000256" key="1">
    <source>
        <dbReference type="ARBA" id="ARBA00000073"/>
    </source>
</evidence>
<gene>
    <name evidence="8" type="ORF">IAA21_00635</name>
</gene>
<dbReference type="InterPro" id="IPR006145">
    <property type="entry name" value="PsdUridine_synth_RsuA/RluA"/>
</dbReference>
<evidence type="ECO:0000256" key="4">
    <source>
        <dbReference type="ARBA" id="ARBA00031870"/>
    </source>
</evidence>
<dbReference type="Gene3D" id="3.30.2350.10">
    <property type="entry name" value="Pseudouridine synthase"/>
    <property type="match status" value="1"/>
</dbReference>
<evidence type="ECO:0000256" key="2">
    <source>
        <dbReference type="ARBA" id="ARBA00010876"/>
    </source>
</evidence>
<organism evidence="8 9">
    <name type="scientific">Candidatus Blautia faecigallinarum</name>
    <dbReference type="NCBI Taxonomy" id="2838488"/>
    <lineage>
        <taxon>Bacteria</taxon>
        <taxon>Bacillati</taxon>
        <taxon>Bacillota</taxon>
        <taxon>Clostridia</taxon>
        <taxon>Lachnospirales</taxon>
        <taxon>Lachnospiraceae</taxon>
        <taxon>Blautia</taxon>
    </lineage>
</organism>
<dbReference type="InterPro" id="IPR050188">
    <property type="entry name" value="RluA_PseudoU_synthase"/>
</dbReference>
<feature type="domain" description="Pseudouridine synthase RsuA/RluA-like" evidence="7">
    <location>
        <begin position="92"/>
        <end position="250"/>
    </location>
</feature>
<dbReference type="GO" id="GO:0000455">
    <property type="term" value="P:enzyme-directed rRNA pseudouridine synthesis"/>
    <property type="evidence" value="ECO:0007669"/>
    <property type="project" value="TreeGrafter"/>
</dbReference>
<dbReference type="AlphaFoldDB" id="A0A9D2DQU3"/>
<dbReference type="CDD" id="cd02869">
    <property type="entry name" value="PseudoU_synth_RluA_like"/>
    <property type="match status" value="1"/>
</dbReference>
<sequence length="349" mass="39494">MKELIINENEAGQRFDKYLSKLLRKAPKSFLYKMLRKKNITLNGKKASGSELLMYQDQVKLFLSDETYEKFSEDSPAPSARCPLDIIYEDDNILLINKPVGMLSQPSREPVPSLVEYLTGYLLDSGSLSDGASTFRPGVCNRLDRNTSGIVAAGKSLAGLQELSALFHDRKIHKDYLCLTAGEIKKRNFIKGYLHKDRKCNKVVVYEKPVPDSLPIETVYTPLGSSGRATLLLVRLITGRTHQIRAHLASIGHPIIGDGKYGDREVNQRYKKIYGLDHQLLHAARLTFPSLSGKLSDLSETVHIAPLPELFHKIIMEEQLEESYHEKFERRNMGFCKNDHLCCGDRSDR</sequence>
<dbReference type="PROSITE" id="PS50889">
    <property type="entry name" value="S4"/>
    <property type="match status" value="1"/>
</dbReference>
<dbReference type="GO" id="GO:0140098">
    <property type="term" value="F:catalytic activity, acting on RNA"/>
    <property type="evidence" value="ECO:0007669"/>
    <property type="project" value="UniProtKB-ARBA"/>
</dbReference>
<evidence type="ECO:0000313" key="8">
    <source>
        <dbReference type="EMBL" id="HIZ21289.1"/>
    </source>
</evidence>
<comment type="caution">
    <text evidence="8">The sequence shown here is derived from an EMBL/GenBank/DDBJ whole genome shotgun (WGS) entry which is preliminary data.</text>
</comment>
<dbReference type="Gene3D" id="3.10.290.10">
    <property type="entry name" value="RNA-binding S4 domain"/>
    <property type="match status" value="1"/>
</dbReference>
<dbReference type="Pfam" id="PF00849">
    <property type="entry name" value="PseudoU_synth_2"/>
    <property type="match status" value="1"/>
</dbReference>
<keyword evidence="3" id="KW-0413">Isomerase</keyword>
<evidence type="ECO:0000259" key="7">
    <source>
        <dbReference type="Pfam" id="PF00849"/>
    </source>
</evidence>
<comment type="catalytic activity">
    <reaction evidence="1">
        <text>a uridine in RNA = a pseudouridine in RNA</text>
        <dbReference type="Rhea" id="RHEA:48348"/>
        <dbReference type="Rhea" id="RHEA-COMP:12068"/>
        <dbReference type="Rhea" id="RHEA-COMP:12069"/>
        <dbReference type="ChEBI" id="CHEBI:65314"/>
        <dbReference type="ChEBI" id="CHEBI:65315"/>
    </reaction>
</comment>
<evidence type="ECO:0000256" key="5">
    <source>
        <dbReference type="ARBA" id="ARBA00033164"/>
    </source>
</evidence>
<dbReference type="GO" id="GO:0009982">
    <property type="term" value="F:pseudouridine synthase activity"/>
    <property type="evidence" value="ECO:0007669"/>
    <property type="project" value="InterPro"/>
</dbReference>
<accession>A0A9D2DQU3</accession>
<comment type="similarity">
    <text evidence="2">Belongs to the pseudouridine synthase RluA family.</text>
</comment>
<reference evidence="8" key="1">
    <citation type="journal article" date="2021" name="PeerJ">
        <title>Extensive microbial diversity within the chicken gut microbiome revealed by metagenomics and culture.</title>
        <authorList>
            <person name="Gilroy R."/>
            <person name="Ravi A."/>
            <person name="Getino M."/>
            <person name="Pursley I."/>
            <person name="Horton D.L."/>
            <person name="Alikhan N.F."/>
            <person name="Baker D."/>
            <person name="Gharbi K."/>
            <person name="Hall N."/>
            <person name="Watson M."/>
            <person name="Adriaenssens E.M."/>
            <person name="Foster-Nyarko E."/>
            <person name="Jarju S."/>
            <person name="Secka A."/>
            <person name="Antonio M."/>
            <person name="Oren A."/>
            <person name="Chaudhuri R.R."/>
            <person name="La Ragione R."/>
            <person name="Hildebrand F."/>
            <person name="Pallen M.J."/>
        </authorList>
    </citation>
    <scope>NUCLEOTIDE SEQUENCE</scope>
    <source>
        <strain evidence="8">14324</strain>
    </source>
</reference>
<evidence type="ECO:0000256" key="6">
    <source>
        <dbReference type="PROSITE-ProRule" id="PRU00182"/>
    </source>
</evidence>